<keyword evidence="2" id="KW-0472">Membrane</keyword>
<evidence type="ECO:0000259" key="3">
    <source>
        <dbReference type="Pfam" id="PF03816"/>
    </source>
</evidence>
<protein>
    <submittedName>
        <fullName evidence="4">LCP family protein</fullName>
    </submittedName>
</protein>
<dbReference type="EMBL" id="JANYMP010000014">
    <property type="protein sequence ID" value="MCS7480688.1"/>
    <property type="molecule type" value="Genomic_DNA"/>
</dbReference>
<dbReference type="NCBIfam" id="TIGR00350">
    <property type="entry name" value="lytR_cpsA_psr"/>
    <property type="match status" value="1"/>
</dbReference>
<sequence>MTDQEALIREAIAAEADETVDARAVLAAVHAKRSRRRPLALLAAAGITVAAVVAAVVVSLPTPPAQTEELEVATPVEPRTVLLAGLDDSGRTDSVVLARVGVDGSVDAVSLPRDSWLDIPGRGMGKLNSAYVAGEVGEPQDLVRAVEAVTGVRVDHYATVDLAAVAAVSAVVGGVEVCLTAPASDEYSGVDLPAGRSTVSGDQALAFLRQRHGLPNSDLDRVVRQQAFLRSLAAKLLDPAVLRDQARVTAVLGALEAGVHTDPGWNLLAFTATLTPNATVDTTTVPHGQATEVEGTYALPLDPTTVRAFVAEFLSDGPRPTNQPGPPSDGCVN</sequence>
<reference evidence="4" key="1">
    <citation type="submission" date="2022-08" db="EMBL/GenBank/DDBJ databases">
        <authorList>
            <person name="Tistechok S."/>
            <person name="Samborskyy M."/>
            <person name="Roman I."/>
        </authorList>
    </citation>
    <scope>NUCLEOTIDE SEQUENCE</scope>
    <source>
        <strain evidence="4">DSM 103496</strain>
    </source>
</reference>
<proteinExistence type="inferred from homology"/>
<keyword evidence="2" id="KW-0812">Transmembrane</keyword>
<feature type="transmembrane region" description="Helical" evidence="2">
    <location>
        <begin position="39"/>
        <end position="60"/>
    </location>
</feature>
<accession>A0A9X3A401</accession>
<keyword evidence="5" id="KW-1185">Reference proteome</keyword>
<gene>
    <name evidence="4" type="ORF">NZH93_27855</name>
</gene>
<evidence type="ECO:0000256" key="2">
    <source>
        <dbReference type="SAM" id="Phobius"/>
    </source>
</evidence>
<evidence type="ECO:0000313" key="5">
    <source>
        <dbReference type="Proteomes" id="UP001141259"/>
    </source>
</evidence>
<evidence type="ECO:0000256" key="1">
    <source>
        <dbReference type="ARBA" id="ARBA00006068"/>
    </source>
</evidence>
<dbReference type="InterPro" id="IPR050922">
    <property type="entry name" value="LytR/CpsA/Psr_CW_biosynth"/>
</dbReference>
<dbReference type="Proteomes" id="UP001141259">
    <property type="component" value="Unassembled WGS sequence"/>
</dbReference>
<dbReference type="Pfam" id="PF03816">
    <property type="entry name" value="LytR_cpsA_psr"/>
    <property type="match status" value="1"/>
</dbReference>
<name>A0A9X3A401_9PSEU</name>
<comment type="similarity">
    <text evidence="1">Belongs to the LytR/CpsA/Psr (LCP) family.</text>
</comment>
<dbReference type="PANTHER" id="PTHR33392">
    <property type="entry name" value="POLYISOPRENYL-TEICHOIC ACID--PEPTIDOGLYCAN TEICHOIC ACID TRANSFERASE TAGU"/>
    <property type="match status" value="1"/>
</dbReference>
<dbReference type="InterPro" id="IPR004474">
    <property type="entry name" value="LytR_CpsA_psr"/>
</dbReference>
<feature type="domain" description="Cell envelope-related transcriptional attenuator" evidence="3">
    <location>
        <begin position="91"/>
        <end position="236"/>
    </location>
</feature>
<dbReference type="PANTHER" id="PTHR33392:SF6">
    <property type="entry name" value="POLYISOPRENYL-TEICHOIC ACID--PEPTIDOGLYCAN TEICHOIC ACID TRANSFERASE TAGU"/>
    <property type="match status" value="1"/>
</dbReference>
<evidence type="ECO:0000313" key="4">
    <source>
        <dbReference type="EMBL" id="MCS7480688.1"/>
    </source>
</evidence>
<dbReference type="Gene3D" id="3.40.630.190">
    <property type="entry name" value="LCP protein"/>
    <property type="match status" value="1"/>
</dbReference>
<dbReference type="AlphaFoldDB" id="A0A9X3A401"/>
<organism evidence="4 5">
    <name type="scientific">Umezawaea endophytica</name>
    <dbReference type="NCBI Taxonomy" id="1654476"/>
    <lineage>
        <taxon>Bacteria</taxon>
        <taxon>Bacillati</taxon>
        <taxon>Actinomycetota</taxon>
        <taxon>Actinomycetes</taxon>
        <taxon>Pseudonocardiales</taxon>
        <taxon>Pseudonocardiaceae</taxon>
        <taxon>Umezawaea</taxon>
    </lineage>
</organism>
<keyword evidence="2" id="KW-1133">Transmembrane helix</keyword>
<comment type="caution">
    <text evidence="4">The sequence shown here is derived from an EMBL/GenBank/DDBJ whole genome shotgun (WGS) entry which is preliminary data.</text>
</comment>
<dbReference type="RefSeq" id="WP_259626174.1">
    <property type="nucleotide sequence ID" value="NZ_JANYMP010000014.1"/>
</dbReference>